<dbReference type="VEuPathDB" id="FungiDB:CC77DRAFT_745147"/>
<accession>A0A177DTE9</accession>
<dbReference type="KEGG" id="aalt:CC77DRAFT_745147"/>
<dbReference type="GeneID" id="29118634"/>
<dbReference type="AlphaFoldDB" id="A0A177DTE9"/>
<feature type="transmembrane region" description="Helical" evidence="2">
    <location>
        <begin position="322"/>
        <end position="345"/>
    </location>
</feature>
<keyword evidence="2" id="KW-0472">Membrane</keyword>
<feature type="region of interest" description="Disordered" evidence="1">
    <location>
        <begin position="420"/>
        <end position="542"/>
    </location>
</feature>
<feature type="compositionally biased region" description="Low complexity" evidence="1">
    <location>
        <begin position="158"/>
        <end position="189"/>
    </location>
</feature>
<dbReference type="EMBL" id="KV441474">
    <property type="protein sequence ID" value="OAG22728.1"/>
    <property type="molecule type" value="Genomic_DNA"/>
</dbReference>
<dbReference type="OMA" id="CAITESC"/>
<evidence type="ECO:0000256" key="2">
    <source>
        <dbReference type="SAM" id="Phobius"/>
    </source>
</evidence>
<keyword evidence="2" id="KW-1133">Transmembrane helix</keyword>
<reference evidence="3 4" key="1">
    <citation type="submission" date="2016-05" db="EMBL/GenBank/DDBJ databases">
        <title>Comparative analysis of secretome profiles of manganese(II)-oxidizing ascomycete fungi.</title>
        <authorList>
            <consortium name="DOE Joint Genome Institute"/>
            <person name="Zeiner C.A."/>
            <person name="Purvine S.O."/>
            <person name="Zink E.M."/>
            <person name="Wu S."/>
            <person name="Pasa-Tolic L."/>
            <person name="Chaput D.L."/>
            <person name="Haridas S."/>
            <person name="Grigoriev I.V."/>
            <person name="Santelli C.M."/>
            <person name="Hansel C.M."/>
        </authorList>
    </citation>
    <scope>NUCLEOTIDE SEQUENCE [LARGE SCALE GENOMIC DNA]</scope>
    <source>
        <strain evidence="3 4">SRC1lrK2f</strain>
    </source>
</reference>
<gene>
    <name evidence="3" type="ORF">CC77DRAFT_745147</name>
</gene>
<name>A0A177DTE9_ALTAL</name>
<dbReference type="RefSeq" id="XP_018388149.1">
    <property type="nucleotide sequence ID" value="XM_018533040.1"/>
</dbReference>
<evidence type="ECO:0000256" key="1">
    <source>
        <dbReference type="SAM" id="MobiDB-lite"/>
    </source>
</evidence>
<proteinExistence type="predicted"/>
<evidence type="ECO:0000313" key="3">
    <source>
        <dbReference type="EMBL" id="OAG22728.1"/>
    </source>
</evidence>
<feature type="region of interest" description="Disordered" evidence="1">
    <location>
        <begin position="158"/>
        <end position="199"/>
    </location>
</feature>
<sequence>MASNNNPPGYTPPVILDTSTMDVPSSTGSSSVLLPMETAPGYFCEISSKCQSENTSDAPKWLYCQQYDYDIAAYFSCVCKYTNTLSNNEYFSASCVLQECNGADARKQFLAMYRAACQQRGTSLIDISPGWTPYDQPLPPQSTATVSFQSLTSTQPGTLTQATSATSSPASLDVSTTQSTKTTTNTISSAMPTPTDPADGQIPICGISDKCMTKKPQGEPSCNTGDLDCICKVSNSLEKNTEFDQQCVLDACYGDIGREEFLDSLFYHCKKVNKELIDIPKRWEPYLPATFPSATPASVPPVDSNGSVSESARQPFKLTGGAIGGIVTAAVVVLIIVAGLIKLWWDSRKKANTLKKDNAKLQDATNPEGMSMRINTLISDSSIPEFASRRDTASAGRGADTSTYHASVYDATLIGSPRSMDVHPVHGYGTAPREYGTKTEDYNMSEYGDDKFTGHGRQYSRDHSRYELPDNENRGYQTAPNQENSDDDSMSRYSARRNSYGDETVDLQRQRGQDATSDWGIAQSREWTREHEEDCIRRSARY</sequence>
<organism evidence="3 4">
    <name type="scientific">Alternaria alternata</name>
    <name type="common">Alternaria rot fungus</name>
    <name type="synonym">Torula alternata</name>
    <dbReference type="NCBI Taxonomy" id="5599"/>
    <lineage>
        <taxon>Eukaryota</taxon>
        <taxon>Fungi</taxon>
        <taxon>Dikarya</taxon>
        <taxon>Ascomycota</taxon>
        <taxon>Pezizomycotina</taxon>
        <taxon>Dothideomycetes</taxon>
        <taxon>Pleosporomycetidae</taxon>
        <taxon>Pleosporales</taxon>
        <taxon>Pleosporineae</taxon>
        <taxon>Pleosporaceae</taxon>
        <taxon>Alternaria</taxon>
        <taxon>Alternaria sect. Alternaria</taxon>
        <taxon>Alternaria alternata complex</taxon>
    </lineage>
</organism>
<keyword evidence="2" id="KW-0812">Transmembrane</keyword>
<protein>
    <recommendedName>
        <fullName evidence="5">Extracellular membrane protein CFEM domain-containing protein</fullName>
    </recommendedName>
</protein>
<evidence type="ECO:0008006" key="5">
    <source>
        <dbReference type="Google" id="ProtNLM"/>
    </source>
</evidence>
<evidence type="ECO:0000313" key="4">
    <source>
        <dbReference type="Proteomes" id="UP000077248"/>
    </source>
</evidence>
<feature type="compositionally biased region" description="Polar residues" evidence="1">
    <location>
        <begin position="474"/>
        <end position="483"/>
    </location>
</feature>
<feature type="compositionally biased region" description="Basic and acidic residues" evidence="1">
    <location>
        <begin position="526"/>
        <end position="542"/>
    </location>
</feature>
<dbReference type="Proteomes" id="UP000077248">
    <property type="component" value="Unassembled WGS sequence"/>
</dbReference>
<keyword evidence="4" id="KW-1185">Reference proteome</keyword>
<feature type="compositionally biased region" description="Basic and acidic residues" evidence="1">
    <location>
        <begin position="448"/>
        <end position="473"/>
    </location>
</feature>